<evidence type="ECO:0000256" key="1">
    <source>
        <dbReference type="SAM" id="MobiDB-lite"/>
    </source>
</evidence>
<protein>
    <submittedName>
        <fullName evidence="2">5703_t:CDS:1</fullName>
    </submittedName>
</protein>
<name>A0A9N8V9M5_FUNMO</name>
<keyword evidence="3" id="KW-1185">Reference proteome</keyword>
<feature type="compositionally biased region" description="Acidic residues" evidence="1">
    <location>
        <begin position="526"/>
        <end position="543"/>
    </location>
</feature>
<sequence length="1246" mass="142650">MSQISNENESENENLGTIETYRSPSIRTLENEELEDCVLAKFKNLGSRFPDNSDKKNLVTIVKKGKRKERLNKLNGLDKERRKKQNQQQTPLFSHYLENVNDVDILIKVQERLRIKHDAPKKNKNVKIQDCKQNDDEQEFNVNHESSFQMNDYAKNQKDFDTNKQPLYRLPRSQSQLPNVASSVADDNTRGVYNFEYLQENEEIIQKSKKYGSQNHSYVKYKAKLQDKARLKIQGTRLNEDTIDDEYKEVRKQKRRERMAEIARESRNLSMNVSEENDENIEYWENLTPDNIGWSKFLLMLKENDQSRGTLITSKSYNYQGDVSNALASEQSFNQILKERYILQPTIDENEELQVANDGAAILTHPRENEAESAGTIDSRGQNLKKTKSLQDQKPLSLQNDGQSTLHTTRQSFQPKPQIPLDFKTNLQSKTEQSNQPDLVPQSLYHKFSSNHLKLPKKIQEANSISKPLLEKPTQSLHLEETLSRQNYIPQSIAKVQTWLEQSEEFDEPEKIKSVESCSQIPSNDTDGDDSSSEDISSDDDDSANNSSKKLLDLLSKIRSTKKKIESRDKVSLERHQTLEAMQKIVTDLIEKYEVISVHGKKVKNGKKLVRELLDTITGKHTRDIIDALSLSLDRPPNDFNATSNSLDALLKQLQKAIEGFQRVEGQLTRKEKRLEIALEVAQDLVDKRLDLINWERRLKKQEQSINDIASRVGRSGNSNEINHQNDGSGYFGSVLESLFGKNDSGMENMIKSREDASLVSQHSVYTEEDWEKIFVRLTPESEKNEFISDNEFDGQNYNDFSTFQFAQKQQCKNEDLNKVQDVKNDTTTQLPFDVNQMTSISQMDEYLLLLAGQENMKDYLNQIGDHQQNIKDYLSKVDHSYSSAINAECFRTNVPTEEGKNFISKTKFEDVKNNKLDKEIVSDSDQEELTSKFNGSNFLDKNLARSKSISRVSKISTCAETPTTESLACFADVLQNKSHQRPSSSWVNDDQGNKANTFNGDFFINAERKLGGIFADLSQTSSEKDFEFPQTKVDSITHNNIGTELNFNLTNIGIMKPDHINISTSEKFSPLGLRDSVGRLFPVHVIPQIPENTQNDPIFESPVSMNSKIAQKELEIPNFNIEGTQEKEKNNFLESSDNVNNNNESGLDFSEIVNSLPGWKSFVSLLFRKILTYFGNFLNLLLSSCGRSDKRRPNFQDLNPLNKKTFPTKMTNADFSDTSMNTYTNMYIFSEADGNDGFIDIDEEV</sequence>
<feature type="compositionally biased region" description="Polar residues" evidence="1">
    <location>
        <begin position="389"/>
        <end position="415"/>
    </location>
</feature>
<evidence type="ECO:0000313" key="3">
    <source>
        <dbReference type="Proteomes" id="UP000789375"/>
    </source>
</evidence>
<gene>
    <name evidence="2" type="ORF">FMOSSE_LOCUS1308</name>
</gene>
<proteinExistence type="predicted"/>
<feature type="region of interest" description="Disordered" evidence="1">
    <location>
        <begin position="366"/>
        <end position="420"/>
    </location>
</feature>
<accession>A0A9N8V9M5</accession>
<reference evidence="2" key="1">
    <citation type="submission" date="2021-06" db="EMBL/GenBank/DDBJ databases">
        <authorList>
            <person name="Kallberg Y."/>
            <person name="Tangrot J."/>
            <person name="Rosling A."/>
        </authorList>
    </citation>
    <scope>NUCLEOTIDE SEQUENCE</scope>
    <source>
        <strain evidence="2">87-6 pot B 2015</strain>
    </source>
</reference>
<evidence type="ECO:0000313" key="2">
    <source>
        <dbReference type="EMBL" id="CAG8447925.1"/>
    </source>
</evidence>
<feature type="region of interest" description="Disordered" evidence="1">
    <location>
        <begin position="1"/>
        <end position="21"/>
    </location>
</feature>
<dbReference type="EMBL" id="CAJVPP010000149">
    <property type="protein sequence ID" value="CAG8447925.1"/>
    <property type="molecule type" value="Genomic_DNA"/>
</dbReference>
<dbReference type="AlphaFoldDB" id="A0A9N8V9M5"/>
<feature type="region of interest" description="Disordered" evidence="1">
    <location>
        <begin position="507"/>
        <end position="546"/>
    </location>
</feature>
<dbReference type="Proteomes" id="UP000789375">
    <property type="component" value="Unassembled WGS sequence"/>
</dbReference>
<organism evidence="2 3">
    <name type="scientific">Funneliformis mosseae</name>
    <name type="common">Endomycorrhizal fungus</name>
    <name type="synonym">Glomus mosseae</name>
    <dbReference type="NCBI Taxonomy" id="27381"/>
    <lineage>
        <taxon>Eukaryota</taxon>
        <taxon>Fungi</taxon>
        <taxon>Fungi incertae sedis</taxon>
        <taxon>Mucoromycota</taxon>
        <taxon>Glomeromycotina</taxon>
        <taxon>Glomeromycetes</taxon>
        <taxon>Glomerales</taxon>
        <taxon>Glomeraceae</taxon>
        <taxon>Funneliformis</taxon>
    </lineage>
</organism>
<comment type="caution">
    <text evidence="2">The sequence shown here is derived from an EMBL/GenBank/DDBJ whole genome shotgun (WGS) entry which is preliminary data.</text>
</comment>